<dbReference type="Proteomes" id="UP000005240">
    <property type="component" value="Unassembled WGS sequence"/>
</dbReference>
<reference evidence="2" key="2">
    <citation type="submission" date="2016-05" db="EMBL/GenBank/DDBJ databases">
        <title>Comparative analysis highlights variable genome content of wheat rusts and divergence of the mating loci.</title>
        <authorList>
            <person name="Cuomo C.A."/>
            <person name="Bakkeren G."/>
            <person name="Szabo L."/>
            <person name="Khalil H."/>
            <person name="Joly D."/>
            <person name="Goldberg J."/>
            <person name="Young S."/>
            <person name="Zeng Q."/>
            <person name="Fellers J."/>
        </authorList>
    </citation>
    <scope>NUCLEOTIDE SEQUENCE [LARGE SCALE GENOMIC DNA]</scope>
    <source>
        <strain evidence="2">1-1 BBBD Race 1</strain>
    </source>
</reference>
<sequence length="55" mass="6065">MIYLLGNKLGVEDTNEEMSEDQGSILMDIDANHRPPPGVQRHSGRTRCAKDAISP</sequence>
<gene>
    <name evidence="2" type="ORF">PTTG_30091</name>
</gene>
<dbReference type="VEuPathDB" id="FungiDB:PTTG_30091"/>
<evidence type="ECO:0000313" key="3">
    <source>
        <dbReference type="EnsemblFungi" id="PTTG_30091-t43_1-p1"/>
    </source>
</evidence>
<proteinExistence type="predicted"/>
<feature type="region of interest" description="Disordered" evidence="1">
    <location>
        <begin position="28"/>
        <end position="55"/>
    </location>
</feature>
<reference evidence="2" key="1">
    <citation type="submission" date="2009-11" db="EMBL/GenBank/DDBJ databases">
        <authorList>
            <consortium name="The Broad Institute Genome Sequencing Platform"/>
            <person name="Ward D."/>
            <person name="Feldgarden M."/>
            <person name="Earl A."/>
            <person name="Young S.K."/>
            <person name="Zeng Q."/>
            <person name="Koehrsen M."/>
            <person name="Alvarado L."/>
            <person name="Berlin A."/>
            <person name="Bochicchio J."/>
            <person name="Borenstein D."/>
            <person name="Chapman S.B."/>
            <person name="Chen Z."/>
            <person name="Engels R."/>
            <person name="Freedman E."/>
            <person name="Gellesch M."/>
            <person name="Goldberg J."/>
            <person name="Griggs A."/>
            <person name="Gujja S."/>
            <person name="Heilman E."/>
            <person name="Heiman D."/>
            <person name="Hepburn T."/>
            <person name="Howarth C."/>
            <person name="Jen D."/>
            <person name="Larson L."/>
            <person name="Lewis B."/>
            <person name="Mehta T."/>
            <person name="Park D."/>
            <person name="Pearson M."/>
            <person name="Roberts A."/>
            <person name="Saif S."/>
            <person name="Shea T."/>
            <person name="Shenoy N."/>
            <person name="Sisk P."/>
            <person name="Stolte C."/>
            <person name="Sykes S."/>
            <person name="Thomson T."/>
            <person name="Walk T."/>
            <person name="White J."/>
            <person name="Yandava C."/>
            <person name="Izard J."/>
            <person name="Baranova O.V."/>
            <person name="Blanton J.M."/>
            <person name="Tanner A.C."/>
            <person name="Dewhirst F.E."/>
            <person name="Haas B."/>
            <person name="Nusbaum C."/>
            <person name="Birren B."/>
        </authorList>
    </citation>
    <scope>NUCLEOTIDE SEQUENCE [LARGE SCALE GENOMIC DNA]</scope>
    <source>
        <strain evidence="2">1-1 BBBD Race 1</strain>
    </source>
</reference>
<name>A0A180G0V5_PUCT1</name>
<accession>A0A180G0V5</accession>
<evidence type="ECO:0000313" key="4">
    <source>
        <dbReference type="Proteomes" id="UP000005240"/>
    </source>
</evidence>
<dbReference type="EnsemblFungi" id="PTTG_30091-t43_1">
    <property type="protein sequence ID" value="PTTG_30091-t43_1-p1"/>
    <property type="gene ID" value="PTTG_30091"/>
</dbReference>
<reference evidence="3" key="4">
    <citation type="submission" date="2025-05" db="UniProtKB">
        <authorList>
            <consortium name="EnsemblFungi"/>
        </authorList>
    </citation>
    <scope>IDENTIFICATION</scope>
    <source>
        <strain evidence="3">isolate 1-1 / race 1 (BBBD)</strain>
    </source>
</reference>
<reference evidence="3 4" key="3">
    <citation type="journal article" date="2017" name="G3 (Bethesda)">
        <title>Comparative analysis highlights variable genome content of wheat rusts and divergence of the mating loci.</title>
        <authorList>
            <person name="Cuomo C.A."/>
            <person name="Bakkeren G."/>
            <person name="Khalil H.B."/>
            <person name="Panwar V."/>
            <person name="Joly D."/>
            <person name="Linning R."/>
            <person name="Sakthikumar S."/>
            <person name="Song X."/>
            <person name="Adiconis X."/>
            <person name="Fan L."/>
            <person name="Goldberg J.M."/>
            <person name="Levin J.Z."/>
            <person name="Young S."/>
            <person name="Zeng Q."/>
            <person name="Anikster Y."/>
            <person name="Bruce M."/>
            <person name="Wang M."/>
            <person name="Yin C."/>
            <person name="McCallum B."/>
            <person name="Szabo L.J."/>
            <person name="Hulbert S."/>
            <person name="Chen X."/>
            <person name="Fellers J.P."/>
        </authorList>
    </citation>
    <scope>NUCLEOTIDE SEQUENCE</scope>
    <source>
        <strain evidence="4">Isolate 1-1 / race 1 (BBBD)</strain>
        <strain evidence="3">isolate 1-1 / race 1 (BBBD)</strain>
    </source>
</reference>
<protein>
    <submittedName>
        <fullName evidence="2 3">Uncharacterized protein</fullName>
    </submittedName>
</protein>
<organism evidence="2">
    <name type="scientific">Puccinia triticina (isolate 1-1 / race 1 (BBBD))</name>
    <name type="common">Brown leaf rust fungus</name>
    <dbReference type="NCBI Taxonomy" id="630390"/>
    <lineage>
        <taxon>Eukaryota</taxon>
        <taxon>Fungi</taxon>
        <taxon>Dikarya</taxon>
        <taxon>Basidiomycota</taxon>
        <taxon>Pucciniomycotina</taxon>
        <taxon>Pucciniomycetes</taxon>
        <taxon>Pucciniales</taxon>
        <taxon>Pucciniaceae</taxon>
        <taxon>Puccinia</taxon>
    </lineage>
</organism>
<evidence type="ECO:0000313" key="2">
    <source>
        <dbReference type="EMBL" id="OAV86082.1"/>
    </source>
</evidence>
<dbReference type="AlphaFoldDB" id="A0A180G0V5"/>
<dbReference type="EMBL" id="ADAS02001757">
    <property type="protein sequence ID" value="OAV86082.1"/>
    <property type="molecule type" value="Genomic_DNA"/>
</dbReference>
<keyword evidence="4" id="KW-1185">Reference proteome</keyword>
<evidence type="ECO:0000256" key="1">
    <source>
        <dbReference type="SAM" id="MobiDB-lite"/>
    </source>
</evidence>